<keyword evidence="2" id="KW-1185">Reference proteome</keyword>
<reference evidence="1" key="1">
    <citation type="submission" date="2025-08" db="UniProtKB">
        <authorList>
            <consortium name="Ensembl"/>
        </authorList>
    </citation>
    <scope>IDENTIFICATION</scope>
</reference>
<evidence type="ECO:0000313" key="2">
    <source>
        <dbReference type="Proteomes" id="UP000264820"/>
    </source>
</evidence>
<sequence>MQVNAKSKGWSCDTAVAPNTHRLPYNPSATAAAVSCAPKVCSFSSTAMGAARGTSPGVRGRRGPSAAASLARCCRSSASSLNSYPKSTPPPTQSPLAYLCHDDRSGHIPPLPAVGQLAGVAGRREKLAVAEAQQVELINGVLRMSGQQCRLAEERLRKLQRCLHRGALRNQGNIMRK</sequence>
<accession>A0A3Q2Y344</accession>
<evidence type="ECO:0000313" key="1">
    <source>
        <dbReference type="Ensembl" id="ENSHCOP00000011851.1"/>
    </source>
</evidence>
<dbReference type="AlphaFoldDB" id="A0A3Q2Y344"/>
<name>A0A3Q2Y344_HIPCM</name>
<dbReference type="Ensembl" id="ENSHCOT00000026715.1">
    <property type="protein sequence ID" value="ENSHCOP00000011851.1"/>
    <property type="gene ID" value="ENSHCOG00000014769.1"/>
</dbReference>
<dbReference type="Proteomes" id="UP000264820">
    <property type="component" value="Unplaced"/>
</dbReference>
<protein>
    <submittedName>
        <fullName evidence="1">Uncharacterized protein</fullName>
    </submittedName>
</protein>
<proteinExistence type="predicted"/>
<organism evidence="1 2">
    <name type="scientific">Hippocampus comes</name>
    <name type="common">Tiger tail seahorse</name>
    <dbReference type="NCBI Taxonomy" id="109280"/>
    <lineage>
        <taxon>Eukaryota</taxon>
        <taxon>Metazoa</taxon>
        <taxon>Chordata</taxon>
        <taxon>Craniata</taxon>
        <taxon>Vertebrata</taxon>
        <taxon>Euteleostomi</taxon>
        <taxon>Actinopterygii</taxon>
        <taxon>Neopterygii</taxon>
        <taxon>Teleostei</taxon>
        <taxon>Neoteleostei</taxon>
        <taxon>Acanthomorphata</taxon>
        <taxon>Syngnathiaria</taxon>
        <taxon>Syngnathiformes</taxon>
        <taxon>Syngnathoidei</taxon>
        <taxon>Syngnathidae</taxon>
        <taxon>Hippocampus</taxon>
    </lineage>
</organism>
<reference evidence="1" key="2">
    <citation type="submission" date="2025-09" db="UniProtKB">
        <authorList>
            <consortium name="Ensembl"/>
        </authorList>
    </citation>
    <scope>IDENTIFICATION</scope>
</reference>